<evidence type="ECO:0000313" key="18">
    <source>
        <dbReference type="EMBL" id="MDZ5474645.1"/>
    </source>
</evidence>
<evidence type="ECO:0000256" key="12">
    <source>
        <dbReference type="ARBA" id="ARBA00023012"/>
    </source>
</evidence>
<comment type="caution">
    <text evidence="18">The sequence shown here is derived from an EMBL/GenBank/DDBJ whole genome shotgun (WGS) entry which is preliminary data.</text>
</comment>
<keyword evidence="12" id="KW-0902">Two-component regulatory system</keyword>
<protein>
    <recommendedName>
        <fullName evidence="3">histidine kinase</fullName>
        <ecNumber evidence="3">2.7.13.3</ecNumber>
    </recommendedName>
</protein>
<dbReference type="SUPFAM" id="SSF47384">
    <property type="entry name" value="Homodimeric domain of signal transducing histidine kinase"/>
    <property type="match status" value="1"/>
</dbReference>
<dbReference type="CDD" id="cd06225">
    <property type="entry name" value="HAMP"/>
    <property type="match status" value="1"/>
</dbReference>
<dbReference type="SMART" id="SM00387">
    <property type="entry name" value="HATPase_c"/>
    <property type="match status" value="1"/>
</dbReference>
<evidence type="ECO:0000256" key="4">
    <source>
        <dbReference type="ARBA" id="ARBA00022475"/>
    </source>
</evidence>
<keyword evidence="10" id="KW-0067">ATP-binding</keyword>
<dbReference type="PROSITE" id="PS50885">
    <property type="entry name" value="HAMP"/>
    <property type="match status" value="1"/>
</dbReference>
<feature type="transmembrane region" description="Helical" evidence="15">
    <location>
        <begin position="12"/>
        <end position="30"/>
    </location>
</feature>
<evidence type="ECO:0000256" key="10">
    <source>
        <dbReference type="ARBA" id="ARBA00022840"/>
    </source>
</evidence>
<keyword evidence="9 18" id="KW-0418">Kinase</keyword>
<keyword evidence="14" id="KW-0175">Coiled coil</keyword>
<reference evidence="18 19" key="1">
    <citation type="submission" date="2023-11" db="EMBL/GenBank/DDBJ databases">
        <title>Bacillus jintuensis, isolated from a mudflat on the Beibu Gulf coast.</title>
        <authorList>
            <person name="Li M."/>
        </authorList>
    </citation>
    <scope>NUCLEOTIDE SEQUENCE [LARGE SCALE GENOMIC DNA]</scope>
    <source>
        <strain evidence="18 19">31A1R</strain>
    </source>
</reference>
<dbReference type="InterPro" id="IPR003661">
    <property type="entry name" value="HisK_dim/P_dom"/>
</dbReference>
<feature type="coiled-coil region" evidence="14">
    <location>
        <begin position="81"/>
        <end position="112"/>
    </location>
</feature>
<sequence>MSIRSSLRVKLLIVFIISILAGVGTNIFVARINPNPYLSIIGFIVFYTSFYLLTQIKILQLERLSRGFQEVKEGNLHYRAKVKGKDEISQLANQMNEMMDQLKKSQEEEKRLQTFKTELITNVSHDIRTPLTSVIGYLSLLQHKKDLSLTEQSEYVKIAHKKAEQLSILLDDLFEFTKLSNRDLPIQIEEIMLNQLMEQLLDEYEPIFKSNQMMIRKEIEHHPIFIFGDAQRLVRLFENLFRNSMEHGNTPGELYVKLSLFEDQVKIQLENDGEPLTEEECEYIFDRFYKKDESRSKGKGSGLGLAISKEIVELHNGKIYAQSNNGKLTIVILFPTVRETLT</sequence>
<feature type="domain" description="HAMP" evidence="17">
    <location>
        <begin position="60"/>
        <end position="107"/>
    </location>
</feature>
<dbReference type="InterPro" id="IPR004358">
    <property type="entry name" value="Sig_transdc_His_kin-like_C"/>
</dbReference>
<evidence type="ECO:0000256" key="9">
    <source>
        <dbReference type="ARBA" id="ARBA00022777"/>
    </source>
</evidence>
<keyword evidence="4" id="KW-1003">Cell membrane</keyword>
<dbReference type="Pfam" id="PF00672">
    <property type="entry name" value="HAMP"/>
    <property type="match status" value="1"/>
</dbReference>
<accession>A0ABU5J5E7</accession>
<dbReference type="InterPro" id="IPR003660">
    <property type="entry name" value="HAMP_dom"/>
</dbReference>
<keyword evidence="11 15" id="KW-1133">Transmembrane helix</keyword>
<evidence type="ECO:0000256" key="14">
    <source>
        <dbReference type="SAM" id="Coils"/>
    </source>
</evidence>
<gene>
    <name evidence="18" type="ORF">SM124_23675</name>
</gene>
<dbReference type="InterPro" id="IPR003594">
    <property type="entry name" value="HATPase_dom"/>
</dbReference>
<keyword evidence="8" id="KW-0547">Nucleotide-binding</keyword>
<comment type="subcellular location">
    <subcellularLocation>
        <location evidence="2">Cell membrane</location>
        <topology evidence="2">Multi-pass membrane protein</topology>
    </subcellularLocation>
</comment>
<proteinExistence type="predicted"/>
<dbReference type="Proteomes" id="UP001290455">
    <property type="component" value="Unassembled WGS sequence"/>
</dbReference>
<dbReference type="EC" id="2.7.13.3" evidence="3"/>
<dbReference type="CDD" id="cd00082">
    <property type="entry name" value="HisKA"/>
    <property type="match status" value="1"/>
</dbReference>
<feature type="domain" description="Histidine kinase" evidence="16">
    <location>
        <begin position="122"/>
        <end position="338"/>
    </location>
</feature>
<keyword evidence="5" id="KW-0597">Phosphoprotein</keyword>
<dbReference type="InterPro" id="IPR050398">
    <property type="entry name" value="HssS/ArlS-like"/>
</dbReference>
<evidence type="ECO:0000256" key="13">
    <source>
        <dbReference type="ARBA" id="ARBA00023136"/>
    </source>
</evidence>
<evidence type="ECO:0000256" key="3">
    <source>
        <dbReference type="ARBA" id="ARBA00012438"/>
    </source>
</evidence>
<dbReference type="Gene3D" id="1.10.287.130">
    <property type="match status" value="1"/>
</dbReference>
<dbReference type="Gene3D" id="6.10.340.10">
    <property type="match status" value="1"/>
</dbReference>
<dbReference type="Pfam" id="PF00512">
    <property type="entry name" value="HisKA"/>
    <property type="match status" value="1"/>
</dbReference>
<dbReference type="PANTHER" id="PTHR45528">
    <property type="entry name" value="SENSOR HISTIDINE KINASE CPXA"/>
    <property type="match status" value="1"/>
</dbReference>
<dbReference type="GO" id="GO:0016301">
    <property type="term" value="F:kinase activity"/>
    <property type="evidence" value="ECO:0007669"/>
    <property type="project" value="UniProtKB-KW"/>
</dbReference>
<evidence type="ECO:0000256" key="2">
    <source>
        <dbReference type="ARBA" id="ARBA00004651"/>
    </source>
</evidence>
<feature type="transmembrane region" description="Helical" evidence="15">
    <location>
        <begin position="36"/>
        <end position="54"/>
    </location>
</feature>
<dbReference type="Pfam" id="PF02518">
    <property type="entry name" value="HATPase_c"/>
    <property type="match status" value="1"/>
</dbReference>
<organism evidence="18 19">
    <name type="scientific">Robertmurraya mangrovi</name>
    <dbReference type="NCBI Taxonomy" id="3098077"/>
    <lineage>
        <taxon>Bacteria</taxon>
        <taxon>Bacillati</taxon>
        <taxon>Bacillota</taxon>
        <taxon>Bacilli</taxon>
        <taxon>Bacillales</taxon>
        <taxon>Bacillaceae</taxon>
        <taxon>Robertmurraya</taxon>
    </lineage>
</organism>
<keyword evidence="6" id="KW-0808">Transferase</keyword>
<dbReference type="SMART" id="SM00388">
    <property type="entry name" value="HisKA"/>
    <property type="match status" value="1"/>
</dbReference>
<dbReference type="SUPFAM" id="SSF158472">
    <property type="entry name" value="HAMP domain-like"/>
    <property type="match status" value="1"/>
</dbReference>
<dbReference type="InterPro" id="IPR036097">
    <property type="entry name" value="HisK_dim/P_sf"/>
</dbReference>
<dbReference type="Gene3D" id="3.30.565.10">
    <property type="entry name" value="Histidine kinase-like ATPase, C-terminal domain"/>
    <property type="match status" value="1"/>
</dbReference>
<name>A0ABU5J5E7_9BACI</name>
<dbReference type="PANTHER" id="PTHR45528:SF8">
    <property type="entry name" value="HISTIDINE KINASE"/>
    <property type="match status" value="1"/>
</dbReference>
<keyword evidence="19" id="KW-1185">Reference proteome</keyword>
<evidence type="ECO:0000313" key="19">
    <source>
        <dbReference type="Proteomes" id="UP001290455"/>
    </source>
</evidence>
<evidence type="ECO:0000256" key="15">
    <source>
        <dbReference type="SAM" id="Phobius"/>
    </source>
</evidence>
<dbReference type="EMBL" id="JAXOFX010000031">
    <property type="protein sequence ID" value="MDZ5474645.1"/>
    <property type="molecule type" value="Genomic_DNA"/>
</dbReference>
<dbReference type="SUPFAM" id="SSF55874">
    <property type="entry name" value="ATPase domain of HSP90 chaperone/DNA topoisomerase II/histidine kinase"/>
    <property type="match status" value="1"/>
</dbReference>
<evidence type="ECO:0000256" key="1">
    <source>
        <dbReference type="ARBA" id="ARBA00000085"/>
    </source>
</evidence>
<dbReference type="PRINTS" id="PR00344">
    <property type="entry name" value="BCTRLSENSOR"/>
</dbReference>
<dbReference type="SMART" id="SM00304">
    <property type="entry name" value="HAMP"/>
    <property type="match status" value="1"/>
</dbReference>
<dbReference type="PROSITE" id="PS50109">
    <property type="entry name" value="HIS_KIN"/>
    <property type="match status" value="1"/>
</dbReference>
<evidence type="ECO:0000256" key="8">
    <source>
        <dbReference type="ARBA" id="ARBA00022741"/>
    </source>
</evidence>
<evidence type="ECO:0000256" key="7">
    <source>
        <dbReference type="ARBA" id="ARBA00022692"/>
    </source>
</evidence>
<dbReference type="InterPro" id="IPR036890">
    <property type="entry name" value="HATPase_C_sf"/>
</dbReference>
<evidence type="ECO:0000256" key="11">
    <source>
        <dbReference type="ARBA" id="ARBA00022989"/>
    </source>
</evidence>
<keyword evidence="13 15" id="KW-0472">Membrane</keyword>
<keyword evidence="7 15" id="KW-0812">Transmembrane</keyword>
<evidence type="ECO:0000256" key="5">
    <source>
        <dbReference type="ARBA" id="ARBA00022553"/>
    </source>
</evidence>
<dbReference type="InterPro" id="IPR005467">
    <property type="entry name" value="His_kinase_dom"/>
</dbReference>
<evidence type="ECO:0000259" key="16">
    <source>
        <dbReference type="PROSITE" id="PS50109"/>
    </source>
</evidence>
<evidence type="ECO:0000256" key="6">
    <source>
        <dbReference type="ARBA" id="ARBA00022679"/>
    </source>
</evidence>
<comment type="catalytic activity">
    <reaction evidence="1">
        <text>ATP + protein L-histidine = ADP + protein N-phospho-L-histidine.</text>
        <dbReference type="EC" id="2.7.13.3"/>
    </reaction>
</comment>
<evidence type="ECO:0000259" key="17">
    <source>
        <dbReference type="PROSITE" id="PS50885"/>
    </source>
</evidence>